<sequence>MTTIDEWRVFVFSSSFAFLRLLILLDICPRLTGKETAEFPQFVTTLTEMDEELRLSSINRIRWTLDLHPSIRHAQQNICPTVISRFGLLSARLVPSNLPRVMKRCLSPAHLLLLDRRSFVRNPFATLPPRRPFGYSSRTRHLGRRPVQDRPSWNRRQFSVGIQHPVVDRQLLEDFIRLKPKKCPVPRSKEKNPEAWISLLDRYLPPSLRGSSEDTVTGPVHEPPSEMTRKSFMQTLDLANLLFSARLSADLDLLAHLGFKLNNWPAVYALLSRLLDAADTLKELSLPLQCGVIEDWSSSSGLSLDQLTDQRLSSSPQLTQQSSKIALVPGLTTLDAFTERPFAQDHSKSCMAEVWQSLGSIVLSAADASPNESKLAMSYVYRILARLHHSGIVSDRVYKYTSPDAHQANFRPPGMHLLSTHIMNVLSDTAWLVHEAEVAAKAVAAGEDPPFLPVKMGIKELGHEIWLEFILWCCVEHGHIKEGVWLIDQLKTRTGQLVWKFQSWKPLLQNPEALRDTKIDREASWHHRPESVDHAPLLRKRNSPPATFNGLGKRTLSVEVAIALLDNLPNLVYLGLGFRGVHAGALLRSINSLQFAIAPTSNDVLLPTTKATNWLTVRVIESGGLNPEADPQVFEDFLKATPCVVPPWSSGMCPVDEESLDRLCPSQLYDDTSALVGLIEYNLRFSSARRLCGDALNIFAMLQTVIDASKMQRINDFFSSRMDHPSASFPSSHIGSLDTLRPFDSSIPQVSNVTFAGLLDLITVSRAYAFGEWLLFSDDIDGPAIPPSAYKDQALAPSIIRFAAATKNNALCESVVESLSQPISSNTLRALLNFRIAMHQWDLVAPMLEYLRDYRSKSWGHSNVAALAAEIIRLDHTIQQQQSSDLASMATDATKANLEQATDILRRTLTGEFNELSHRTTPRFQERSLSAFQRLFLSLPASISPSLREITQSTSLPSVTKRITTPRNAALPYIPSPAFHLILSAVVDTQGSAAGKRLWDRWCLDIKSPTLRRLHEGGIPRFYLHHERNRAKGDPHFDPVYFKQVQKKAVIPNPNTVRIIAQAAVREYTESENARLQMTQTFSSTSAAAISPSSQGKRTNNPAEQILEFCIQKFDAFGLRRREINREVGGLVYKKQREGVKKWKKKKQQMECDAAVTA</sequence>
<dbReference type="Proteomes" id="UP000244073">
    <property type="component" value="Unassembled WGS sequence"/>
</dbReference>
<keyword evidence="1" id="KW-0472">Membrane</keyword>
<dbReference type="GeneID" id="63816729"/>
<dbReference type="EMBL" id="MSFN02000003">
    <property type="protein sequence ID" value="PTU21656.1"/>
    <property type="molecule type" value="Genomic_DNA"/>
</dbReference>
<evidence type="ECO:0000313" key="2">
    <source>
        <dbReference type="EMBL" id="PTU21656.1"/>
    </source>
</evidence>
<accession>A0A2T5LZF7</accession>
<name>A0A2T5LZF7_9EURO</name>
<dbReference type="RefSeq" id="XP_040753048.1">
    <property type="nucleotide sequence ID" value="XM_040899847.1"/>
</dbReference>
<gene>
    <name evidence="2" type="ORF">P175DRAFT_0531176</name>
</gene>
<evidence type="ECO:0000313" key="3">
    <source>
        <dbReference type="Proteomes" id="UP000244073"/>
    </source>
</evidence>
<feature type="transmembrane region" description="Helical" evidence="1">
    <location>
        <begin position="7"/>
        <end position="25"/>
    </location>
</feature>
<dbReference type="VEuPathDB" id="FungiDB:P175DRAFT_0531176"/>
<organism evidence="2 3">
    <name type="scientific">Aspergillus ochraceoroseus IBT 24754</name>
    <dbReference type="NCBI Taxonomy" id="1392256"/>
    <lineage>
        <taxon>Eukaryota</taxon>
        <taxon>Fungi</taxon>
        <taxon>Dikarya</taxon>
        <taxon>Ascomycota</taxon>
        <taxon>Pezizomycotina</taxon>
        <taxon>Eurotiomycetes</taxon>
        <taxon>Eurotiomycetidae</taxon>
        <taxon>Eurotiales</taxon>
        <taxon>Aspergillaceae</taxon>
        <taxon>Aspergillus</taxon>
        <taxon>Aspergillus subgen. Nidulantes</taxon>
    </lineage>
</organism>
<dbReference type="OrthoDB" id="5341924at2759"/>
<proteinExistence type="predicted"/>
<protein>
    <submittedName>
        <fullName evidence="2">Uncharacterized protein</fullName>
    </submittedName>
</protein>
<reference evidence="2 3" key="1">
    <citation type="journal article" date="2018" name="Proc. Natl. Acad. Sci. U.S.A.">
        <title>Linking secondary metabolites to gene clusters through genome sequencing of six diverse Aspergillus species.</title>
        <authorList>
            <person name="Kaerboelling I."/>
            <person name="Vesth T.C."/>
            <person name="Frisvad J.C."/>
            <person name="Nybo J.L."/>
            <person name="Theobald S."/>
            <person name="Kuo A."/>
            <person name="Bowyer P."/>
            <person name="Matsuda Y."/>
            <person name="Mondo S."/>
            <person name="Lyhne E.K."/>
            <person name="Kogle M.E."/>
            <person name="Clum A."/>
            <person name="Lipzen A."/>
            <person name="Salamov A."/>
            <person name="Ngan C.Y."/>
            <person name="Daum C."/>
            <person name="Chiniquy J."/>
            <person name="Barry K."/>
            <person name="LaButti K."/>
            <person name="Haridas S."/>
            <person name="Simmons B.A."/>
            <person name="Magnuson J.K."/>
            <person name="Mortensen U.H."/>
            <person name="Larsen T.O."/>
            <person name="Grigoriev I.V."/>
            <person name="Baker S.E."/>
            <person name="Andersen M.R."/>
        </authorList>
    </citation>
    <scope>NUCLEOTIDE SEQUENCE [LARGE SCALE GENOMIC DNA]</scope>
    <source>
        <strain evidence="2 3">IBT 24754</strain>
    </source>
</reference>
<dbReference type="AlphaFoldDB" id="A0A2T5LZF7"/>
<evidence type="ECO:0000256" key="1">
    <source>
        <dbReference type="SAM" id="Phobius"/>
    </source>
</evidence>
<comment type="caution">
    <text evidence="2">The sequence shown here is derived from an EMBL/GenBank/DDBJ whole genome shotgun (WGS) entry which is preliminary data.</text>
</comment>
<keyword evidence="1" id="KW-1133">Transmembrane helix</keyword>
<keyword evidence="1" id="KW-0812">Transmembrane</keyword>